<accession>K1L651</accession>
<keyword evidence="2" id="KW-1185">Reference proteome</keyword>
<sequence>MRNWGILLYLVGLFLLVGCNSNEETISVNSSGKATYVSSDSSIEKTSEKDLTTAFLYYMGKDELGDLRGRYAVGDGEEGKLKEGKIIPADEFAAGWGELPYEDILQSIELYLKQEGFETVSAQLVAEYLDDQYRIEGFSQNIYDTILYIASRLNENNELRSVSVDEWQMLNHIQKKALATNLLNQTSNYSEFLSRYDMKDVPSELLVELVDDYVYVYNPSYHYDVMHFMGNALSDILSVDDKIQTILSHLAQGFNTNDMYILDSIYSKVFKYSNGFNEEFLQYQSFNMDFDYVETIKISPFSETYYGVVDMTYSYTTNKEKLSQYEEENNTPYPTDRLFNEGKDINNKKVRTLVVVKRNIDTEFGLDVRSLYEIDKNSKYASEFIEN</sequence>
<dbReference type="RefSeq" id="WP_008404386.1">
    <property type="nucleotide sequence ID" value="NZ_AMCK01000003.1"/>
</dbReference>
<reference evidence="1 2" key="1">
    <citation type="journal article" date="2012" name="J. Bacteriol.">
        <title>Draft Genome Sequence of Bacillus isronensis Strain B3W22, Isolated from the Upper Atmosphere.</title>
        <authorList>
            <person name="Shivaji S."/>
            <person name="Ara S."/>
            <person name="Singh S.K."/>
            <person name="Bandi S."/>
            <person name="Singh A."/>
            <person name="Pinnaka A.K."/>
        </authorList>
    </citation>
    <scope>NUCLEOTIDE SEQUENCE [LARGE SCALE GENOMIC DNA]</scope>
    <source>
        <strain evidence="1 2">B3W22</strain>
    </source>
</reference>
<evidence type="ECO:0008006" key="3">
    <source>
        <dbReference type="Google" id="ProtNLM"/>
    </source>
</evidence>
<evidence type="ECO:0000313" key="1">
    <source>
        <dbReference type="EMBL" id="EKB46038.1"/>
    </source>
</evidence>
<comment type="caution">
    <text evidence="1">The sequence shown here is derived from an EMBL/GenBank/DDBJ whole genome shotgun (WGS) entry which is preliminary data.</text>
</comment>
<dbReference type="EMBL" id="AMCK01000003">
    <property type="protein sequence ID" value="EKB46038.1"/>
    <property type="molecule type" value="Genomic_DNA"/>
</dbReference>
<evidence type="ECO:0000313" key="2">
    <source>
        <dbReference type="Proteomes" id="UP000004738"/>
    </source>
</evidence>
<name>K1L651_9BACL</name>
<dbReference type="PROSITE" id="PS51257">
    <property type="entry name" value="PROKAR_LIPOPROTEIN"/>
    <property type="match status" value="1"/>
</dbReference>
<protein>
    <recommendedName>
        <fullName evidence="3">Lipoprotein</fullName>
    </recommendedName>
</protein>
<dbReference type="Proteomes" id="UP000004738">
    <property type="component" value="Unassembled WGS sequence"/>
</dbReference>
<proteinExistence type="predicted"/>
<dbReference type="PATRIC" id="fig|1224748.3.peg.926"/>
<dbReference type="AlphaFoldDB" id="K1L651"/>
<gene>
    <name evidence="1" type="ORF">B857_00932</name>
</gene>
<organism evidence="1 2">
    <name type="scientific">Solibacillus isronensis B3W22</name>
    <dbReference type="NCBI Taxonomy" id="1224748"/>
    <lineage>
        <taxon>Bacteria</taxon>
        <taxon>Bacillati</taxon>
        <taxon>Bacillota</taxon>
        <taxon>Bacilli</taxon>
        <taxon>Bacillales</taxon>
        <taxon>Caryophanaceae</taxon>
        <taxon>Solibacillus</taxon>
    </lineage>
</organism>